<evidence type="ECO:0000256" key="10">
    <source>
        <dbReference type="SAM" id="Phobius"/>
    </source>
</evidence>
<dbReference type="OrthoDB" id="8478127at2"/>
<proteinExistence type="inferred from homology"/>
<evidence type="ECO:0000256" key="1">
    <source>
        <dbReference type="ARBA" id="ARBA00004196"/>
    </source>
</evidence>
<dbReference type="Gene3D" id="2.40.10.350">
    <property type="entry name" value="Rod shape-determining protein MreC, domain 2"/>
    <property type="match status" value="1"/>
</dbReference>
<dbReference type="STRING" id="1545044.SAMN05444276_101119"/>
<dbReference type="NCBIfam" id="NF010533">
    <property type="entry name" value="PRK13922.9-5"/>
    <property type="match status" value="1"/>
</dbReference>
<dbReference type="InterPro" id="IPR055342">
    <property type="entry name" value="MreC_beta-barrel_core"/>
</dbReference>
<evidence type="ECO:0000256" key="6">
    <source>
        <dbReference type="ARBA" id="ARBA00032089"/>
    </source>
</evidence>
<dbReference type="AlphaFoldDB" id="A0A1H2QT00"/>
<dbReference type="GO" id="GO:0005886">
    <property type="term" value="C:plasma membrane"/>
    <property type="evidence" value="ECO:0007669"/>
    <property type="project" value="TreeGrafter"/>
</dbReference>
<feature type="compositionally biased region" description="Pro residues" evidence="9">
    <location>
        <begin position="280"/>
        <end position="299"/>
    </location>
</feature>
<dbReference type="InterPro" id="IPR042175">
    <property type="entry name" value="Cell/Rod_MreC_2"/>
</dbReference>
<dbReference type="RefSeq" id="WP_074825958.1">
    <property type="nucleotide sequence ID" value="NZ_CP051542.1"/>
</dbReference>
<keyword evidence="10" id="KW-1133">Transmembrane helix</keyword>
<dbReference type="InterPro" id="IPR042177">
    <property type="entry name" value="Cell/Rod_1"/>
</dbReference>
<comment type="similarity">
    <text evidence="2">Belongs to the MreC family.</text>
</comment>
<keyword evidence="10" id="KW-0472">Membrane</keyword>
<protein>
    <recommendedName>
        <fullName evidence="3">Cell shape-determining protein MreC</fullName>
    </recommendedName>
    <alternativeName>
        <fullName evidence="6">Cell shape protein MreC</fullName>
    </alternativeName>
    <alternativeName>
        <fullName evidence="7">Rod shape-determining protein MreC</fullName>
    </alternativeName>
</protein>
<feature type="region of interest" description="Disordered" evidence="9">
    <location>
        <begin position="275"/>
        <end position="331"/>
    </location>
</feature>
<keyword evidence="10" id="KW-0812">Transmembrane</keyword>
<evidence type="ECO:0000256" key="4">
    <source>
        <dbReference type="ARBA" id="ARBA00022960"/>
    </source>
</evidence>
<keyword evidence="5 8" id="KW-0175">Coiled coil</keyword>
<feature type="coiled-coil region" evidence="8">
    <location>
        <begin position="70"/>
        <end position="110"/>
    </location>
</feature>
<evidence type="ECO:0000256" key="3">
    <source>
        <dbReference type="ARBA" id="ARBA00013855"/>
    </source>
</evidence>
<dbReference type="NCBIfam" id="TIGR00219">
    <property type="entry name" value="mreC"/>
    <property type="match status" value="1"/>
</dbReference>
<dbReference type="PANTHER" id="PTHR34138">
    <property type="entry name" value="CELL SHAPE-DETERMINING PROTEIN MREC"/>
    <property type="match status" value="1"/>
</dbReference>
<evidence type="ECO:0000256" key="7">
    <source>
        <dbReference type="ARBA" id="ARBA00080576"/>
    </source>
</evidence>
<name>A0A1H2QT00_9RHOB</name>
<feature type="transmembrane region" description="Helical" evidence="10">
    <location>
        <begin position="12"/>
        <end position="31"/>
    </location>
</feature>
<dbReference type="Pfam" id="PF04085">
    <property type="entry name" value="MreC"/>
    <property type="match status" value="1"/>
</dbReference>
<dbReference type="GO" id="GO:0030313">
    <property type="term" value="C:cell envelope"/>
    <property type="evidence" value="ECO:0007669"/>
    <property type="project" value="UniProtKB-SubCell"/>
</dbReference>
<evidence type="ECO:0000256" key="5">
    <source>
        <dbReference type="ARBA" id="ARBA00023054"/>
    </source>
</evidence>
<feature type="domain" description="Rod shape-determining protein MreC beta-barrel core" evidence="11">
    <location>
        <begin position="126"/>
        <end position="265"/>
    </location>
</feature>
<evidence type="ECO:0000256" key="9">
    <source>
        <dbReference type="SAM" id="MobiDB-lite"/>
    </source>
</evidence>
<dbReference type="FunFam" id="2.40.10.350:FF:000006">
    <property type="entry name" value="Rod shape-determining protein MreC"/>
    <property type="match status" value="1"/>
</dbReference>
<evidence type="ECO:0000313" key="12">
    <source>
        <dbReference type="EMBL" id="SDW10010.1"/>
    </source>
</evidence>
<keyword evidence="4" id="KW-0133">Cell shape</keyword>
<reference evidence="13" key="1">
    <citation type="submission" date="2016-10" db="EMBL/GenBank/DDBJ databases">
        <authorList>
            <person name="Varghese N."/>
            <person name="Submissions S."/>
        </authorList>
    </citation>
    <scope>NUCLEOTIDE SEQUENCE [LARGE SCALE GENOMIC DNA]</scope>
    <source>
        <strain evidence="13">DSM 29303</strain>
    </source>
</reference>
<dbReference type="Gene3D" id="2.40.10.340">
    <property type="entry name" value="Rod shape-determining protein MreC, domain 1"/>
    <property type="match status" value="1"/>
</dbReference>
<organism evidence="12 13">
    <name type="scientific">Paracoccus sanguinis</name>
    <dbReference type="NCBI Taxonomy" id="1545044"/>
    <lineage>
        <taxon>Bacteria</taxon>
        <taxon>Pseudomonadati</taxon>
        <taxon>Pseudomonadota</taxon>
        <taxon>Alphaproteobacteria</taxon>
        <taxon>Rhodobacterales</taxon>
        <taxon>Paracoccaceae</taxon>
        <taxon>Paracoccus</taxon>
    </lineage>
</organism>
<comment type="subcellular location">
    <subcellularLocation>
        <location evidence="1">Cell envelope</location>
    </subcellularLocation>
</comment>
<evidence type="ECO:0000313" key="13">
    <source>
        <dbReference type="Proteomes" id="UP000182944"/>
    </source>
</evidence>
<dbReference type="InterPro" id="IPR007221">
    <property type="entry name" value="MreC"/>
</dbReference>
<evidence type="ECO:0000259" key="11">
    <source>
        <dbReference type="Pfam" id="PF04085"/>
    </source>
</evidence>
<keyword evidence="13" id="KW-1185">Reference proteome</keyword>
<accession>A0A1H2QT00</accession>
<dbReference type="Proteomes" id="UP000182944">
    <property type="component" value="Unassembled WGS sequence"/>
</dbReference>
<gene>
    <name evidence="12" type="ORF">SAMN05444276_101119</name>
</gene>
<dbReference type="EMBL" id="FNNA01000001">
    <property type="protein sequence ID" value="SDW10010.1"/>
    <property type="molecule type" value="Genomic_DNA"/>
</dbReference>
<feature type="compositionally biased region" description="Low complexity" evidence="9">
    <location>
        <begin position="300"/>
        <end position="316"/>
    </location>
</feature>
<evidence type="ECO:0000256" key="2">
    <source>
        <dbReference type="ARBA" id="ARBA00009369"/>
    </source>
</evidence>
<dbReference type="PANTHER" id="PTHR34138:SF1">
    <property type="entry name" value="CELL SHAPE-DETERMINING PROTEIN MREC"/>
    <property type="match status" value="1"/>
</dbReference>
<feature type="compositionally biased region" description="Basic and acidic residues" evidence="9">
    <location>
        <begin position="322"/>
        <end position="331"/>
    </location>
</feature>
<sequence>MARRSHDYATPVRRILVALLVLVLFGMFLFWRIDSPRAERMRAAFVDRFVPSLDWAMAPVTAASRMVAGAQSYQRLYQQNQELRRELQKMSAWKEAAVQLEQENAKLLAQNNVRLDPALTSVSGVVMTDAGTAFRQSVLLNRGARDGILDGWATMDGLGLVGRISGVGQTTSRVMLLTDPSSRLPVTIQPSGQRALLTGDNTPFPVLDFMESPEDVRPGDRVITSGDGGLFPPGLLVGQAVQASDRRMRVRLAADYGRLEFLRVLRSHPAEQLADAGGLIPPPPPSFIGPPLPPRPAPSPVGTAEAAAAAGAVRATDSPAPEADREVQAED</sequence>
<dbReference type="GO" id="GO:0008360">
    <property type="term" value="P:regulation of cell shape"/>
    <property type="evidence" value="ECO:0007669"/>
    <property type="project" value="UniProtKB-KW"/>
</dbReference>
<evidence type="ECO:0000256" key="8">
    <source>
        <dbReference type="SAM" id="Coils"/>
    </source>
</evidence>